<comment type="caution">
    <text evidence="1">The sequence shown here is derived from an EMBL/GenBank/DDBJ whole genome shotgun (WGS) entry which is preliminary data.</text>
</comment>
<accession>A0A8T0IG35</accession>
<evidence type="ECO:0000313" key="1">
    <source>
        <dbReference type="EMBL" id="KAG0581861.1"/>
    </source>
</evidence>
<name>A0A8T0IG35_CERPU</name>
<proteinExistence type="predicted"/>
<dbReference type="Proteomes" id="UP000822688">
    <property type="component" value="Chromosome 3"/>
</dbReference>
<protein>
    <submittedName>
        <fullName evidence="1">Uncharacterized protein</fullName>
    </submittedName>
</protein>
<evidence type="ECO:0000313" key="2">
    <source>
        <dbReference type="Proteomes" id="UP000822688"/>
    </source>
</evidence>
<dbReference type="EMBL" id="CM026423">
    <property type="protein sequence ID" value="KAG0581861.1"/>
    <property type="molecule type" value="Genomic_DNA"/>
</dbReference>
<sequence>MYSGFKGCLTLVTLVVCPVHHLYANSSTLLFIFLAEVYFTGSTWEALTHPFCRP</sequence>
<organism evidence="1 2">
    <name type="scientific">Ceratodon purpureus</name>
    <name type="common">Fire moss</name>
    <name type="synonym">Dicranum purpureum</name>
    <dbReference type="NCBI Taxonomy" id="3225"/>
    <lineage>
        <taxon>Eukaryota</taxon>
        <taxon>Viridiplantae</taxon>
        <taxon>Streptophyta</taxon>
        <taxon>Embryophyta</taxon>
        <taxon>Bryophyta</taxon>
        <taxon>Bryophytina</taxon>
        <taxon>Bryopsida</taxon>
        <taxon>Dicranidae</taxon>
        <taxon>Pseudoditrichales</taxon>
        <taxon>Ditrichaceae</taxon>
        <taxon>Ceratodon</taxon>
    </lineage>
</organism>
<reference evidence="1" key="1">
    <citation type="submission" date="2020-06" db="EMBL/GenBank/DDBJ databases">
        <title>WGS assembly of Ceratodon purpureus strain R40.</title>
        <authorList>
            <person name="Carey S.B."/>
            <person name="Jenkins J."/>
            <person name="Shu S."/>
            <person name="Lovell J.T."/>
            <person name="Sreedasyam A."/>
            <person name="Maumus F."/>
            <person name="Tiley G.P."/>
            <person name="Fernandez-Pozo N."/>
            <person name="Barry K."/>
            <person name="Chen C."/>
            <person name="Wang M."/>
            <person name="Lipzen A."/>
            <person name="Daum C."/>
            <person name="Saski C.A."/>
            <person name="Payton A.C."/>
            <person name="Mcbreen J.C."/>
            <person name="Conrad R.E."/>
            <person name="Kollar L.M."/>
            <person name="Olsson S."/>
            <person name="Huttunen S."/>
            <person name="Landis J.B."/>
            <person name="Wickett N.J."/>
            <person name="Johnson M.G."/>
            <person name="Rensing S.A."/>
            <person name="Grimwood J."/>
            <person name="Schmutz J."/>
            <person name="Mcdaniel S.F."/>
        </authorList>
    </citation>
    <scope>NUCLEOTIDE SEQUENCE</scope>
    <source>
        <strain evidence="1">R40</strain>
    </source>
</reference>
<keyword evidence="2" id="KW-1185">Reference proteome</keyword>
<dbReference type="AlphaFoldDB" id="A0A8T0IG35"/>
<gene>
    <name evidence="1" type="ORF">KC19_3G014900</name>
</gene>